<evidence type="ECO:0000256" key="2">
    <source>
        <dbReference type="SAM" id="Phobius"/>
    </source>
</evidence>
<feature type="domain" description="HTH cro/C1-type" evidence="3">
    <location>
        <begin position="8"/>
        <end position="39"/>
    </location>
</feature>
<keyword evidence="2" id="KW-0472">Membrane</keyword>
<dbReference type="CDD" id="cd00093">
    <property type="entry name" value="HTH_XRE"/>
    <property type="match status" value="1"/>
</dbReference>
<dbReference type="PANTHER" id="PTHR34475:SF1">
    <property type="entry name" value="CYTOSKELETON PROTEIN RODZ"/>
    <property type="match status" value="1"/>
</dbReference>
<feature type="transmembrane region" description="Helical" evidence="2">
    <location>
        <begin position="102"/>
        <end position="126"/>
    </location>
</feature>
<evidence type="ECO:0000313" key="5">
    <source>
        <dbReference type="Proteomes" id="UP001231941"/>
    </source>
</evidence>
<protein>
    <submittedName>
        <fullName evidence="4">Helix-turn-helix domain-containing protein</fullName>
    </submittedName>
</protein>
<dbReference type="Gene3D" id="1.10.260.40">
    <property type="entry name" value="lambda repressor-like DNA-binding domains"/>
    <property type="match status" value="1"/>
</dbReference>
<reference evidence="4 5" key="1">
    <citation type="submission" date="2023-08" db="EMBL/GenBank/DDBJ databases">
        <authorList>
            <person name="Park J.-S."/>
        </authorList>
    </citation>
    <scope>NUCLEOTIDE SEQUENCE [LARGE SCALE GENOMIC DNA]</scope>
    <source>
        <strain evidence="4 5">2205SS18-9</strain>
    </source>
</reference>
<dbReference type="InterPro" id="IPR050400">
    <property type="entry name" value="Bact_Cytoskel_RodZ"/>
</dbReference>
<keyword evidence="5" id="KW-1185">Reference proteome</keyword>
<evidence type="ECO:0000256" key="1">
    <source>
        <dbReference type="SAM" id="MobiDB-lite"/>
    </source>
</evidence>
<proteinExistence type="predicted"/>
<accession>A0ABT9IXI0</accession>
<sequence length="311" mass="35345">MSELGELLKKARLDKNISLDELQELTKIQKRYLIAIETGDFNALPGHFYVKAFIKSYADSVGVDRDHVMQLYQNDVPTAANPGPNVRNIRRKKRSFISTEKLTKWAAVFLVICFIGLIFAIIYYFLISEDKDQNLLDENPALTSKLEDELAGSQNNPDSPIVDIQDPEPEPEPVPEPPPEPEVTLVTSEGDTNTYTVSNSEKLQVEIKILNRIWMQVKKNNIDGEEIHQQLFETNQINEIFPIESQDSLWIRLGNANNAEITVNGTVIEQDIANPWNFQINLKKFDENLEENPESAAESTDESAKEENINE</sequence>
<dbReference type="Pfam" id="PF13413">
    <property type="entry name" value="HTH_25"/>
    <property type="match status" value="1"/>
</dbReference>
<dbReference type="EMBL" id="JAVAMP010000001">
    <property type="protein sequence ID" value="MDP5273509.1"/>
    <property type="molecule type" value="Genomic_DNA"/>
</dbReference>
<gene>
    <name evidence="4" type="ORF">Q5Y73_05285</name>
</gene>
<evidence type="ECO:0000313" key="4">
    <source>
        <dbReference type="EMBL" id="MDP5273509.1"/>
    </source>
</evidence>
<keyword evidence="2" id="KW-1133">Transmembrane helix</keyword>
<feature type="region of interest" description="Disordered" evidence="1">
    <location>
        <begin position="147"/>
        <end position="191"/>
    </location>
</feature>
<feature type="compositionally biased region" description="Basic and acidic residues" evidence="1">
    <location>
        <begin position="302"/>
        <end position="311"/>
    </location>
</feature>
<dbReference type="InterPro" id="IPR010982">
    <property type="entry name" value="Lambda_DNA-bd_dom_sf"/>
</dbReference>
<dbReference type="PANTHER" id="PTHR34475">
    <property type="match status" value="1"/>
</dbReference>
<feature type="region of interest" description="Disordered" evidence="1">
    <location>
        <begin position="289"/>
        <end position="311"/>
    </location>
</feature>
<dbReference type="PROSITE" id="PS50943">
    <property type="entry name" value="HTH_CROC1"/>
    <property type="match status" value="1"/>
</dbReference>
<dbReference type="SUPFAM" id="SSF47413">
    <property type="entry name" value="lambda repressor-like DNA-binding domains"/>
    <property type="match status" value="1"/>
</dbReference>
<evidence type="ECO:0000259" key="3">
    <source>
        <dbReference type="PROSITE" id="PS50943"/>
    </source>
</evidence>
<keyword evidence="2" id="KW-0812">Transmembrane</keyword>
<organism evidence="4 5">
    <name type="scientific">Chengkuizengella axinellae</name>
    <dbReference type="NCBI Taxonomy" id="3064388"/>
    <lineage>
        <taxon>Bacteria</taxon>
        <taxon>Bacillati</taxon>
        <taxon>Bacillota</taxon>
        <taxon>Bacilli</taxon>
        <taxon>Bacillales</taxon>
        <taxon>Paenibacillaceae</taxon>
        <taxon>Chengkuizengella</taxon>
    </lineage>
</organism>
<comment type="caution">
    <text evidence="4">The sequence shown here is derived from an EMBL/GenBank/DDBJ whole genome shotgun (WGS) entry which is preliminary data.</text>
</comment>
<name>A0ABT9IXI0_9BACL</name>
<dbReference type="InterPro" id="IPR001387">
    <property type="entry name" value="Cro/C1-type_HTH"/>
</dbReference>
<dbReference type="Proteomes" id="UP001231941">
    <property type="component" value="Unassembled WGS sequence"/>
</dbReference>
<dbReference type="RefSeq" id="WP_305990773.1">
    <property type="nucleotide sequence ID" value="NZ_JAVAMP010000001.1"/>
</dbReference>